<dbReference type="InterPro" id="IPR001650">
    <property type="entry name" value="Helicase_C-like"/>
</dbReference>
<evidence type="ECO:0000256" key="8">
    <source>
        <dbReference type="ARBA" id="ARBA00023187"/>
    </source>
</evidence>
<dbReference type="Gene3D" id="3.40.50.300">
    <property type="entry name" value="P-loop containing nucleotide triphosphate hydrolases"/>
    <property type="match status" value="2"/>
</dbReference>
<feature type="compositionally biased region" description="Basic and acidic residues" evidence="14">
    <location>
        <begin position="982"/>
        <end position="994"/>
    </location>
</feature>
<evidence type="ECO:0000256" key="3">
    <source>
        <dbReference type="ARBA" id="ARBA00022664"/>
    </source>
</evidence>
<evidence type="ECO:0000256" key="10">
    <source>
        <dbReference type="ARBA" id="ARBA00037330"/>
    </source>
</evidence>
<keyword evidence="5" id="KW-0378">Hydrolase</keyword>
<feature type="compositionally biased region" description="Basic and acidic residues" evidence="14">
    <location>
        <begin position="124"/>
        <end position="160"/>
    </location>
</feature>
<keyword evidence="6" id="KW-0347">Helicase</keyword>
<evidence type="ECO:0000256" key="11">
    <source>
        <dbReference type="ARBA" id="ARBA00038511"/>
    </source>
</evidence>
<feature type="domain" description="DEAD-box RNA helicase Q" evidence="17">
    <location>
        <begin position="595"/>
        <end position="623"/>
    </location>
</feature>
<reference evidence="18" key="1">
    <citation type="submission" date="2020-10" db="EMBL/GenBank/DDBJ databases">
        <title>Genome Sequence of Monilinia vaccinii-corymbosi Sheds Light on Mummy Berry Disease Infection of Blueberry and Mating Type.</title>
        <authorList>
            <person name="Yow A.G."/>
            <person name="Zhang Y."/>
            <person name="Bansal K."/>
            <person name="Eacker S.M."/>
            <person name="Sullivan S."/>
            <person name="Liachko I."/>
            <person name="Cubeta M.A."/>
            <person name="Rollins J.A."/>
            <person name="Ashrafi H."/>
        </authorList>
    </citation>
    <scope>NUCLEOTIDE SEQUENCE</scope>
    <source>
        <strain evidence="18">RL-1</strain>
    </source>
</reference>
<proteinExistence type="inferred from homology"/>
<evidence type="ECO:0000256" key="2">
    <source>
        <dbReference type="ARBA" id="ARBA00012552"/>
    </source>
</evidence>
<feature type="region of interest" description="Disordered" evidence="14">
    <location>
        <begin position="355"/>
        <end position="457"/>
    </location>
</feature>
<evidence type="ECO:0000259" key="16">
    <source>
        <dbReference type="PROSITE" id="PS51194"/>
    </source>
</evidence>
<comment type="subcellular location">
    <subcellularLocation>
        <location evidence="1">Nucleus</location>
    </subcellularLocation>
</comment>
<dbReference type="GO" id="GO:0003724">
    <property type="term" value="F:RNA helicase activity"/>
    <property type="evidence" value="ECO:0007669"/>
    <property type="project" value="UniProtKB-EC"/>
</dbReference>
<dbReference type="SMART" id="SM00490">
    <property type="entry name" value="HELICc"/>
    <property type="match status" value="1"/>
</dbReference>
<dbReference type="SMART" id="SM00487">
    <property type="entry name" value="DEXDc"/>
    <property type="match status" value="1"/>
</dbReference>
<feature type="region of interest" description="Disordered" evidence="14">
    <location>
        <begin position="488"/>
        <end position="513"/>
    </location>
</feature>
<keyword evidence="7" id="KW-0067">ATP-binding</keyword>
<feature type="compositionally biased region" description="Basic and acidic residues" evidence="14">
    <location>
        <begin position="432"/>
        <end position="442"/>
    </location>
</feature>
<feature type="region of interest" description="Disordered" evidence="14">
    <location>
        <begin position="320"/>
        <end position="341"/>
    </location>
</feature>
<feature type="compositionally biased region" description="Acidic residues" evidence="14">
    <location>
        <begin position="407"/>
        <end position="425"/>
    </location>
</feature>
<dbReference type="PROSITE" id="PS51194">
    <property type="entry name" value="HELICASE_CTER"/>
    <property type="match status" value="1"/>
</dbReference>
<evidence type="ECO:0000313" key="19">
    <source>
        <dbReference type="Proteomes" id="UP000672032"/>
    </source>
</evidence>
<dbReference type="Pfam" id="PF00271">
    <property type="entry name" value="Helicase_C"/>
    <property type="match status" value="1"/>
</dbReference>
<dbReference type="GO" id="GO:0016787">
    <property type="term" value="F:hydrolase activity"/>
    <property type="evidence" value="ECO:0007669"/>
    <property type="project" value="UniProtKB-KW"/>
</dbReference>
<evidence type="ECO:0000256" key="7">
    <source>
        <dbReference type="ARBA" id="ARBA00022840"/>
    </source>
</evidence>
<dbReference type="GO" id="GO:0005634">
    <property type="term" value="C:nucleus"/>
    <property type="evidence" value="ECO:0007669"/>
    <property type="project" value="UniProtKB-SubCell"/>
</dbReference>
<dbReference type="InterPro" id="IPR011545">
    <property type="entry name" value="DEAD/DEAH_box_helicase_dom"/>
</dbReference>
<evidence type="ECO:0000259" key="17">
    <source>
        <dbReference type="PROSITE" id="PS51195"/>
    </source>
</evidence>
<evidence type="ECO:0000256" key="4">
    <source>
        <dbReference type="ARBA" id="ARBA00022741"/>
    </source>
</evidence>
<dbReference type="CDD" id="cd18787">
    <property type="entry name" value="SF2_C_DEAD"/>
    <property type="match status" value="1"/>
</dbReference>
<dbReference type="FunFam" id="3.40.50.300:FF:000008">
    <property type="entry name" value="ATP-dependent RNA helicase RhlB"/>
    <property type="match status" value="1"/>
</dbReference>
<feature type="region of interest" description="Disordered" evidence="14">
    <location>
        <begin position="1"/>
        <end position="174"/>
    </location>
</feature>
<dbReference type="EC" id="3.6.4.13" evidence="2"/>
<feature type="compositionally biased region" description="Basic and acidic residues" evidence="14">
    <location>
        <begin position="69"/>
        <end position="116"/>
    </location>
</feature>
<dbReference type="InterPro" id="IPR014001">
    <property type="entry name" value="Helicase_ATP-bd"/>
</dbReference>
<evidence type="ECO:0000256" key="6">
    <source>
        <dbReference type="ARBA" id="ARBA00022806"/>
    </source>
</evidence>
<organism evidence="18 19">
    <name type="scientific">Monilinia vaccinii-corymbosi</name>
    <dbReference type="NCBI Taxonomy" id="61207"/>
    <lineage>
        <taxon>Eukaryota</taxon>
        <taxon>Fungi</taxon>
        <taxon>Dikarya</taxon>
        <taxon>Ascomycota</taxon>
        <taxon>Pezizomycotina</taxon>
        <taxon>Leotiomycetes</taxon>
        <taxon>Helotiales</taxon>
        <taxon>Sclerotiniaceae</taxon>
        <taxon>Monilinia</taxon>
    </lineage>
</organism>
<keyword evidence="19" id="KW-1185">Reference proteome</keyword>
<feature type="compositionally biased region" description="Acidic residues" evidence="14">
    <location>
        <begin position="1025"/>
        <end position="1036"/>
    </location>
</feature>
<dbReference type="GO" id="GO:0008380">
    <property type="term" value="P:RNA splicing"/>
    <property type="evidence" value="ECO:0007669"/>
    <property type="project" value="UniProtKB-KW"/>
</dbReference>
<evidence type="ECO:0000256" key="12">
    <source>
        <dbReference type="ARBA" id="ARBA00047984"/>
    </source>
</evidence>
<dbReference type="SUPFAM" id="SSF52540">
    <property type="entry name" value="P-loop containing nucleoside triphosphate hydrolases"/>
    <property type="match status" value="1"/>
</dbReference>
<comment type="function">
    <text evidence="10">ATP-dependent RNA helicase involved spliceosome assembly and in nuclear splicing. Catalyzes an ATP-dependent conformational change of U2 snRNP. Bridges U1 and U2 snRNPs and enables stable U2 snRNP association with intron RNA.</text>
</comment>
<dbReference type="EMBL" id="CP063405">
    <property type="protein sequence ID" value="QSZ30346.1"/>
    <property type="molecule type" value="Genomic_DNA"/>
</dbReference>
<dbReference type="PROSITE" id="PS51195">
    <property type="entry name" value="Q_MOTIF"/>
    <property type="match status" value="1"/>
</dbReference>
<comment type="catalytic activity">
    <reaction evidence="12">
        <text>ATP + H2O = ADP + phosphate + H(+)</text>
        <dbReference type="Rhea" id="RHEA:13065"/>
        <dbReference type="ChEBI" id="CHEBI:15377"/>
        <dbReference type="ChEBI" id="CHEBI:15378"/>
        <dbReference type="ChEBI" id="CHEBI:30616"/>
        <dbReference type="ChEBI" id="CHEBI:43474"/>
        <dbReference type="ChEBI" id="CHEBI:456216"/>
        <dbReference type="EC" id="3.6.4.13"/>
    </reaction>
</comment>
<dbReference type="AlphaFoldDB" id="A0A8A3P4U2"/>
<accession>A0A8A3P4U2</accession>
<dbReference type="CDD" id="cd17953">
    <property type="entry name" value="DEADc_DDX46"/>
    <property type="match status" value="1"/>
</dbReference>
<feature type="region of interest" description="Disordered" evidence="14">
    <location>
        <begin position="982"/>
        <end position="1036"/>
    </location>
</feature>
<dbReference type="GO" id="GO:0005524">
    <property type="term" value="F:ATP binding"/>
    <property type="evidence" value="ECO:0007669"/>
    <property type="project" value="UniProtKB-KW"/>
</dbReference>
<dbReference type="GO" id="GO:0006397">
    <property type="term" value="P:mRNA processing"/>
    <property type="evidence" value="ECO:0007669"/>
    <property type="project" value="UniProtKB-KW"/>
</dbReference>
<feature type="domain" description="Helicase ATP-binding" evidence="15">
    <location>
        <begin position="626"/>
        <end position="804"/>
    </location>
</feature>
<dbReference type="PROSITE" id="PS51192">
    <property type="entry name" value="HELICASE_ATP_BIND_1"/>
    <property type="match status" value="1"/>
</dbReference>
<feature type="compositionally biased region" description="Basic and acidic residues" evidence="14">
    <location>
        <begin position="1001"/>
        <end position="1014"/>
    </location>
</feature>
<keyword evidence="3" id="KW-0507">mRNA processing</keyword>
<feature type="compositionally biased region" description="Polar residues" evidence="14">
    <location>
        <begin position="489"/>
        <end position="505"/>
    </location>
</feature>
<dbReference type="InterPro" id="IPR056149">
    <property type="entry name" value="PRP5/DDX46/KHDC4_KH"/>
</dbReference>
<protein>
    <recommendedName>
        <fullName evidence="2">RNA helicase</fullName>
        <ecNumber evidence="2">3.6.4.13</ecNumber>
    </recommendedName>
</protein>
<dbReference type="Proteomes" id="UP000672032">
    <property type="component" value="Chromosome 1"/>
</dbReference>
<evidence type="ECO:0000256" key="1">
    <source>
        <dbReference type="ARBA" id="ARBA00004123"/>
    </source>
</evidence>
<dbReference type="PROSITE" id="PS00039">
    <property type="entry name" value="DEAD_ATP_HELICASE"/>
    <property type="match status" value="1"/>
</dbReference>
<name>A0A8A3P4U2_9HELO</name>
<evidence type="ECO:0000256" key="14">
    <source>
        <dbReference type="SAM" id="MobiDB-lite"/>
    </source>
</evidence>
<feature type="short sequence motif" description="Q motif" evidence="13">
    <location>
        <begin position="595"/>
        <end position="623"/>
    </location>
</feature>
<feature type="compositionally biased region" description="Low complexity" evidence="14">
    <location>
        <begin position="252"/>
        <end position="276"/>
    </location>
</feature>
<evidence type="ECO:0000259" key="15">
    <source>
        <dbReference type="PROSITE" id="PS51192"/>
    </source>
</evidence>
<dbReference type="Pfam" id="PF23469">
    <property type="entry name" value="KH_12"/>
    <property type="match status" value="1"/>
</dbReference>
<dbReference type="InterPro" id="IPR014014">
    <property type="entry name" value="RNA_helicase_DEAD_Q_motif"/>
</dbReference>
<comment type="similarity">
    <text evidence="11">Belongs to the DEAD box helicase family. DDX46/PRP5 subfamily.</text>
</comment>
<evidence type="ECO:0000256" key="13">
    <source>
        <dbReference type="PROSITE-ProRule" id="PRU00552"/>
    </source>
</evidence>
<dbReference type="GO" id="GO:0003676">
    <property type="term" value="F:nucleic acid binding"/>
    <property type="evidence" value="ECO:0007669"/>
    <property type="project" value="InterPro"/>
</dbReference>
<dbReference type="PANTHER" id="PTHR47958">
    <property type="entry name" value="ATP-DEPENDENT RNA HELICASE DBP3"/>
    <property type="match status" value="1"/>
</dbReference>
<keyword evidence="9" id="KW-0539">Nucleus</keyword>
<dbReference type="InterPro" id="IPR027417">
    <property type="entry name" value="P-loop_NTPase"/>
</dbReference>
<gene>
    <name evidence="18" type="ORF">DSL72_004869</name>
</gene>
<feature type="compositionally biased region" description="Basic and acidic residues" evidence="14">
    <location>
        <begin position="23"/>
        <end position="40"/>
    </location>
</feature>
<evidence type="ECO:0000313" key="18">
    <source>
        <dbReference type="EMBL" id="QSZ30346.1"/>
    </source>
</evidence>
<sequence length="1225" mass="135194">MARHRDSRSPSPTGSHHSSRRTRRDDNGRRDRDRRDDVRGPRHRSRSRSPDVRTLTLRPRINQPQNTDDAQRRERDRDMIRRRDRSVGRLNDDYHRSGRRDRSRDRRSYADRDRSPDRRRRRSRERDYRDRRDDSYDARVRRRREDSTDSWSRSRGDENRGQTPRSDGGAKVNDVSVTASYRDEFITYVGLQVPKASAPAVQTEEQKKAERLAKLEAWKKKIAEDKERKEKELAAGGTRKLLDAIDQKANGSPSLISPSSPATPATPAALGDLAPPTNYAGKFDPKAIAKKAGAGSSSAHALGKDLPLKELSKASATLTSTVKGLQADKKPTAFNSTSKVSALPKTRGNLSVFGLGAKAIDNEKTAQKRALDFDEDEGSRKKLEKLPTLPMANPEEDDAALANGAEGQDDDDDADLEAAGTEEEAAAAARAAAEKREERLQEAEAQPHTNADVQMEDAPQIDSTAMDEDEEVDPLDAFMEEMGDPFAQPKSNSTFVKNNDKNQPQEPEPLFGDDDVDLKTLDADPDEILAIANKSRKKKDIPTINYAKLNLPPFRKNFYTEPAELADMTEAELADLRLELDGIKVAGKDVPKPVQKWSQCGLDVKSLDVINKLGYERPTSIQMQAIPAIMSGRDVIGVAKTGSGKTIAFLIPMFRHIRDQRPLEGSDGPVGLIMTPTRELATQIHKECKPFLKAMGLRAVCAYGGASIKDQIADLKRGAEIIVCTPGRMIELLAANSGRVTNLRRVTYVVLDEADRMFDMGFEPQVMKIFNNIRPNRQTILFSATMPRIMDALAKKTLQSPVEIVVGGRSVVAPEITQIVEVREEKEKFHRLLELLGELYNADEDARTLIFVDRQEKADDLLKDLMRKGYPCMSIHGGKDQVDRDSTIDDFKAGVVPILIATSVAARGLDVKQLKLVVNFDAPNHLEDYVHRAGRTGRAGNTGTAVTFITEEQEQYSVGIAKALEQSGQEVPDRLNEMRKSYKDKVKSGVKKESSGFGGKGLERFDAEREATKARERKIHKLSGEDDEEEKEDKDDDVLLKAASVVQPSASTAPPKLLGVPKGIDLDGDIKVHRTETTAASGGSKNPLDKVTSAIDAINARLNKTGQLRSGVPIDNKGPDAGAFHATLEINDFPQKARWAVTNRTNVAKILEATGTSITTKGSFYPAGKEVQAGGDPKLYILVEGDTEVVVTNAMRELMRLLKEGTMAAADAEGRAPASGRYTVT</sequence>
<keyword evidence="8" id="KW-0508">mRNA splicing</keyword>
<evidence type="ECO:0000256" key="9">
    <source>
        <dbReference type="ARBA" id="ARBA00023242"/>
    </source>
</evidence>
<dbReference type="InterPro" id="IPR000629">
    <property type="entry name" value="RNA-helicase_DEAD-box_CS"/>
</dbReference>
<feature type="compositionally biased region" description="Basic and acidic residues" evidence="14">
    <location>
        <begin position="360"/>
        <end position="385"/>
    </location>
</feature>
<dbReference type="Pfam" id="PF00270">
    <property type="entry name" value="DEAD"/>
    <property type="match status" value="1"/>
</dbReference>
<evidence type="ECO:0000256" key="5">
    <source>
        <dbReference type="ARBA" id="ARBA00022801"/>
    </source>
</evidence>
<dbReference type="FunFam" id="3.40.50.300:FF:000079">
    <property type="entry name" value="probable ATP-dependent RNA helicase DDX17"/>
    <property type="match status" value="1"/>
</dbReference>
<feature type="domain" description="Helicase C-terminal" evidence="16">
    <location>
        <begin position="815"/>
        <end position="979"/>
    </location>
</feature>
<dbReference type="OrthoDB" id="196131at2759"/>
<keyword evidence="4" id="KW-0547">Nucleotide-binding</keyword>
<feature type="region of interest" description="Disordered" evidence="14">
    <location>
        <begin position="243"/>
        <end position="276"/>
    </location>
</feature>